<evidence type="ECO:0000313" key="8">
    <source>
        <dbReference type="RefSeq" id="XP_022079862.1"/>
    </source>
</evidence>
<dbReference type="InterPro" id="IPR000798">
    <property type="entry name" value="Ez/rad/moesin-like"/>
</dbReference>
<reference evidence="8" key="1">
    <citation type="submission" date="2025-08" db="UniProtKB">
        <authorList>
            <consortium name="RefSeq"/>
        </authorList>
    </citation>
    <scope>IDENTIFICATION</scope>
</reference>
<protein>
    <submittedName>
        <fullName evidence="8">Band 4.1-like protein 5 isoform X1</fullName>
    </submittedName>
</protein>
<dbReference type="FunFam" id="1.20.80.10:FF:000003">
    <property type="entry name" value="Tyrosine-protein phosphatase non-receptor type 4"/>
    <property type="match status" value="1"/>
</dbReference>
<dbReference type="PANTHER" id="PTHR23280">
    <property type="entry name" value="4.1 G PROTEIN"/>
    <property type="match status" value="1"/>
</dbReference>
<dbReference type="CDD" id="cd14473">
    <property type="entry name" value="FERM_B-lobe"/>
    <property type="match status" value="1"/>
</dbReference>
<dbReference type="Gene3D" id="1.20.80.10">
    <property type="match status" value="1"/>
</dbReference>
<feature type="compositionally biased region" description="Low complexity" evidence="5">
    <location>
        <begin position="826"/>
        <end position="836"/>
    </location>
</feature>
<feature type="compositionally biased region" description="Low complexity" evidence="5">
    <location>
        <begin position="523"/>
        <end position="536"/>
    </location>
</feature>
<dbReference type="CDD" id="cd17108">
    <property type="entry name" value="FERM_F1_EPB41L5_like"/>
    <property type="match status" value="1"/>
</dbReference>
<feature type="region of interest" description="Disordered" evidence="5">
    <location>
        <begin position="514"/>
        <end position="536"/>
    </location>
</feature>
<dbReference type="InterPro" id="IPR019749">
    <property type="entry name" value="Band_41_domain"/>
</dbReference>
<dbReference type="SUPFAM" id="SSF54236">
    <property type="entry name" value="Ubiquitin-like"/>
    <property type="match status" value="1"/>
</dbReference>
<dbReference type="InterPro" id="IPR000299">
    <property type="entry name" value="FERM_domain"/>
</dbReference>
<dbReference type="GO" id="GO:0005886">
    <property type="term" value="C:plasma membrane"/>
    <property type="evidence" value="ECO:0007669"/>
    <property type="project" value="UniProtKB-ARBA"/>
</dbReference>
<dbReference type="GO" id="GO:0005856">
    <property type="term" value="C:cytoskeleton"/>
    <property type="evidence" value="ECO:0007669"/>
    <property type="project" value="TreeGrafter"/>
</dbReference>
<dbReference type="GeneID" id="110973381"/>
<dbReference type="InterPro" id="IPR014847">
    <property type="entry name" value="FA"/>
</dbReference>
<dbReference type="GO" id="GO:0031032">
    <property type="term" value="P:actomyosin structure organization"/>
    <property type="evidence" value="ECO:0007669"/>
    <property type="project" value="TreeGrafter"/>
</dbReference>
<dbReference type="InterPro" id="IPR014352">
    <property type="entry name" value="FERM/acyl-CoA-bd_prot_sf"/>
</dbReference>
<dbReference type="Pfam" id="PF08736">
    <property type="entry name" value="FA"/>
    <property type="match status" value="1"/>
</dbReference>
<evidence type="ECO:0000256" key="4">
    <source>
        <dbReference type="ARBA" id="ARBA00022949"/>
    </source>
</evidence>
<dbReference type="AlphaFoldDB" id="A0A8B7XIB1"/>
<feature type="region of interest" description="Disordered" evidence="5">
    <location>
        <begin position="620"/>
        <end position="645"/>
    </location>
</feature>
<keyword evidence="7" id="KW-1185">Reference proteome</keyword>
<dbReference type="PROSITE" id="PS00660">
    <property type="entry name" value="FERM_1"/>
    <property type="match status" value="1"/>
</dbReference>
<dbReference type="SMART" id="SM00295">
    <property type="entry name" value="B41"/>
    <property type="match status" value="1"/>
</dbReference>
<dbReference type="GO" id="GO:0008092">
    <property type="term" value="F:cytoskeletal protein binding"/>
    <property type="evidence" value="ECO:0007669"/>
    <property type="project" value="InterPro"/>
</dbReference>
<name>A0A8B7XIB1_ACAPL</name>
<dbReference type="PROSITE" id="PS50057">
    <property type="entry name" value="FERM_3"/>
    <property type="match status" value="1"/>
</dbReference>
<dbReference type="Gene3D" id="3.10.20.90">
    <property type="entry name" value="Phosphatidylinositol 3-kinase Catalytic Subunit, Chain A, domain 1"/>
    <property type="match status" value="1"/>
</dbReference>
<dbReference type="InterPro" id="IPR018979">
    <property type="entry name" value="FERM_N"/>
</dbReference>
<evidence type="ECO:0000259" key="6">
    <source>
        <dbReference type="PROSITE" id="PS50057"/>
    </source>
</evidence>
<evidence type="ECO:0000256" key="1">
    <source>
        <dbReference type="ARBA" id="ARBA00004282"/>
    </source>
</evidence>
<dbReference type="GO" id="GO:0070161">
    <property type="term" value="C:anchoring junction"/>
    <property type="evidence" value="ECO:0007669"/>
    <property type="project" value="UniProtKB-SubCell"/>
</dbReference>
<dbReference type="PRINTS" id="PR00661">
    <property type="entry name" value="ERMFAMILY"/>
</dbReference>
<dbReference type="KEGG" id="aplc:110973381"/>
<feature type="compositionally biased region" description="Polar residues" evidence="5">
    <location>
        <begin position="862"/>
        <end position="887"/>
    </location>
</feature>
<feature type="region of interest" description="Disordered" evidence="5">
    <location>
        <begin position="826"/>
        <end position="845"/>
    </location>
</feature>
<dbReference type="GO" id="GO:0005737">
    <property type="term" value="C:cytoplasm"/>
    <property type="evidence" value="ECO:0007669"/>
    <property type="project" value="UniProtKB-SubCell"/>
</dbReference>
<feature type="region of interest" description="Disordered" evidence="5">
    <location>
        <begin position="854"/>
        <end position="887"/>
    </location>
</feature>
<keyword evidence="4" id="KW-0965">Cell junction</keyword>
<dbReference type="InterPro" id="IPR019748">
    <property type="entry name" value="FERM_central"/>
</dbReference>
<dbReference type="InterPro" id="IPR029071">
    <property type="entry name" value="Ubiquitin-like_domsf"/>
</dbReference>
<dbReference type="InterPro" id="IPR011993">
    <property type="entry name" value="PH-like_dom_sf"/>
</dbReference>
<dbReference type="Gene3D" id="2.30.29.30">
    <property type="entry name" value="Pleckstrin-homology domain (PH domain)/Phosphotyrosine-binding domain (PTB)"/>
    <property type="match status" value="1"/>
</dbReference>
<evidence type="ECO:0000256" key="3">
    <source>
        <dbReference type="ARBA" id="ARBA00022490"/>
    </source>
</evidence>
<feature type="domain" description="FERM" evidence="6">
    <location>
        <begin position="39"/>
        <end position="323"/>
    </location>
</feature>
<dbReference type="Pfam" id="PF09380">
    <property type="entry name" value="FERM_C"/>
    <property type="match status" value="1"/>
</dbReference>
<dbReference type="RefSeq" id="XP_022079862.1">
    <property type="nucleotide sequence ID" value="XM_022224170.1"/>
</dbReference>
<dbReference type="FunFam" id="2.30.29.30:FF:000002">
    <property type="entry name" value="Band 4.1-like protein 5 isoform 1"/>
    <property type="match status" value="1"/>
</dbReference>
<gene>
    <name evidence="8" type="primary">LOC110973381</name>
</gene>
<dbReference type="InterPro" id="IPR018980">
    <property type="entry name" value="FERM_PH-like_C"/>
</dbReference>
<dbReference type="SUPFAM" id="SSF47031">
    <property type="entry name" value="Second domain of FERM"/>
    <property type="match status" value="1"/>
</dbReference>
<sequence>MMRFFSGRFSRRFRRQDRAGARGRGTEVHVPAAKHKHVFVCKVLFLDGTDKVYEVKKNAKAEELYNQVFYTLDVVEKDYFGLSFPDSQNILNWLDPTKTLKKQFKHGLPSLLKFQVKFYSSEPNNLHEELTRYLFFLQLKQDIHTGKLEPPVTTAVELAALSLQSELGDYDPTEHTPELVSEFRFVPFQSEDMEVEIVDKFKEMKGQTPAQAELNYLNKAKWLEMYGVDMHHVMGKDGNSYSLGLTPTGILVFEGNQKIGLFFWPKVTKLDFKGKKLHLAVNEDDDRGNEQQHNFVFRLSSNRSCKHLWKCAVEHHAFFRLRGPVKHRDEKQGFIRMGSRFRYSGRTEFQSAKTNRSRRSMMIERRPSQRFSRRPSYAQKRAAHLQESAAHAAAHAAANQMAGLDISNARTLPSHASTAMPQSMTVSADVTPIIPPTTPNSTANASSPGLLSDSMNLVETNIDTGATAEIVPLSARQDVTGGTVVTDDDDMVDPMSPGLSESELVQAKLKGLEKEPCSIQPNPRTRPQTQPTPAAATAAASLNSNFLKQNNQQTSKMLVGGQLTADQIKINPLKAALDERNQTPVGTTDKISDLKYKLLQPESAKNLLKVEMDDGAFRRHNSLPPHNRVDPPPRPASKSFSSMQNVKKQPVFSGVHSEKEGLVVNLSRSPELGHLDDPMDDPMTDPLTPPPVKSAEPAARTNQLLVNGDGRLRSISNPDMQQNGVSPNMLQPLQEDEATTTLTAAKNKTDEQKINNIVAAAALESSQAGSKPQTEGAAVFSLVGQQSPGGATFSVVGSTASEGALQAAKSTPPPTMSKNVEISMATTTQTASTPPSLANSGRVSSVASSTSATSKLEALESSPKQSTSASNLRKISSLRQKQQPVVNGVTSNTTTAAPAASLGLGSQATAGLTADPFQDLNMSASGGSGKRCTLTTEL</sequence>
<evidence type="ECO:0000256" key="5">
    <source>
        <dbReference type="SAM" id="MobiDB-lite"/>
    </source>
</evidence>
<dbReference type="InterPro" id="IPR035963">
    <property type="entry name" value="FERM_2"/>
</dbReference>
<dbReference type="Proteomes" id="UP000694845">
    <property type="component" value="Unplaced"/>
</dbReference>
<dbReference type="PANTHER" id="PTHR23280:SF25">
    <property type="entry name" value="MOESIN_EZRIN_RADIXIN HOMOLOG 1"/>
    <property type="match status" value="1"/>
</dbReference>
<accession>A0A8B7XIB1</accession>
<dbReference type="InterPro" id="IPR019747">
    <property type="entry name" value="FERM_CS"/>
</dbReference>
<dbReference type="Pfam" id="PF09379">
    <property type="entry name" value="FERM_N"/>
    <property type="match status" value="1"/>
</dbReference>
<dbReference type="SMART" id="SM01195">
    <property type="entry name" value="FA"/>
    <property type="match status" value="1"/>
</dbReference>
<comment type="subcellular location">
    <subcellularLocation>
        <location evidence="1">Cell junction</location>
    </subcellularLocation>
    <subcellularLocation>
        <location evidence="2">Cytoplasm</location>
    </subcellularLocation>
</comment>
<dbReference type="Pfam" id="PF00373">
    <property type="entry name" value="FERM_M"/>
    <property type="match status" value="1"/>
</dbReference>
<dbReference type="FunFam" id="3.10.20.90:FF:000024">
    <property type="entry name" value="Erythrocyte membrane protein band 4.1-like 5"/>
    <property type="match status" value="1"/>
</dbReference>
<dbReference type="OrthoDB" id="6235974at2759"/>
<organism evidence="7 8">
    <name type="scientific">Acanthaster planci</name>
    <name type="common">Crown-of-thorns starfish</name>
    <dbReference type="NCBI Taxonomy" id="133434"/>
    <lineage>
        <taxon>Eukaryota</taxon>
        <taxon>Metazoa</taxon>
        <taxon>Echinodermata</taxon>
        <taxon>Eleutherozoa</taxon>
        <taxon>Asterozoa</taxon>
        <taxon>Asteroidea</taxon>
        <taxon>Valvatacea</taxon>
        <taxon>Valvatida</taxon>
        <taxon>Acanthasteridae</taxon>
        <taxon>Acanthaster</taxon>
    </lineage>
</organism>
<dbReference type="CDD" id="cd13186">
    <property type="entry name" value="FERM_C_NBL4_NBL5"/>
    <property type="match status" value="1"/>
</dbReference>
<dbReference type="PRINTS" id="PR00935">
    <property type="entry name" value="BAND41"/>
</dbReference>
<evidence type="ECO:0000313" key="7">
    <source>
        <dbReference type="Proteomes" id="UP000694845"/>
    </source>
</evidence>
<evidence type="ECO:0000256" key="2">
    <source>
        <dbReference type="ARBA" id="ARBA00004496"/>
    </source>
</evidence>
<dbReference type="SUPFAM" id="SSF50729">
    <property type="entry name" value="PH domain-like"/>
    <property type="match status" value="1"/>
</dbReference>
<dbReference type="SMART" id="SM01196">
    <property type="entry name" value="FERM_C"/>
    <property type="match status" value="1"/>
</dbReference>
<proteinExistence type="predicted"/>
<keyword evidence="3" id="KW-0963">Cytoplasm</keyword>